<sequence>MERVAESAWNRWQNDCGMSGRMSVEYAICPHSAGAGRSTPVQGLAVSVNEGGGEDTQDESEPDGP</sequence>
<reference evidence="2 3" key="1">
    <citation type="submission" date="2011-06" db="EMBL/GenBank/DDBJ databases">
        <title>The draft genome of Thiocapsa marina 5811.</title>
        <authorList>
            <consortium name="US DOE Joint Genome Institute (JGI-PGF)"/>
            <person name="Lucas S."/>
            <person name="Han J."/>
            <person name="Cheng J.-F."/>
            <person name="Goodwin L."/>
            <person name="Pitluck S."/>
            <person name="Peters L."/>
            <person name="Land M.L."/>
            <person name="Hauser L."/>
            <person name="Vogl K."/>
            <person name="Liu Z."/>
            <person name="Imhoff J."/>
            <person name="Thiel V."/>
            <person name="Frigaard N.-U."/>
            <person name="Bryant D."/>
            <person name="Woyke T.J."/>
        </authorList>
    </citation>
    <scope>NUCLEOTIDE SEQUENCE [LARGE SCALE GENOMIC DNA]</scope>
    <source>
        <strain evidence="2 3">5811</strain>
    </source>
</reference>
<keyword evidence="3" id="KW-1185">Reference proteome</keyword>
<dbReference type="Proteomes" id="UP000005459">
    <property type="component" value="Unassembled WGS sequence"/>
</dbReference>
<evidence type="ECO:0000313" key="2">
    <source>
        <dbReference type="EMBL" id="EGV18854.1"/>
    </source>
</evidence>
<accession>F9U9Q6</accession>
<name>F9U9Q6_9GAMM</name>
<protein>
    <submittedName>
        <fullName evidence="2">Uncharacterized protein</fullName>
    </submittedName>
</protein>
<feature type="compositionally biased region" description="Acidic residues" evidence="1">
    <location>
        <begin position="52"/>
        <end position="65"/>
    </location>
</feature>
<gene>
    <name evidence="2" type="ORF">ThimaDRAFT_1658</name>
</gene>
<dbReference type="AlphaFoldDB" id="F9U9Q6"/>
<feature type="region of interest" description="Disordered" evidence="1">
    <location>
        <begin position="45"/>
        <end position="65"/>
    </location>
</feature>
<organism evidence="2 3">
    <name type="scientific">Thiocapsa marina 5811</name>
    <dbReference type="NCBI Taxonomy" id="768671"/>
    <lineage>
        <taxon>Bacteria</taxon>
        <taxon>Pseudomonadati</taxon>
        <taxon>Pseudomonadota</taxon>
        <taxon>Gammaproteobacteria</taxon>
        <taxon>Chromatiales</taxon>
        <taxon>Chromatiaceae</taxon>
        <taxon>Thiocapsa</taxon>
    </lineage>
</organism>
<proteinExistence type="predicted"/>
<dbReference type="EMBL" id="AFWV01000005">
    <property type="protein sequence ID" value="EGV18854.1"/>
    <property type="molecule type" value="Genomic_DNA"/>
</dbReference>
<evidence type="ECO:0000313" key="3">
    <source>
        <dbReference type="Proteomes" id="UP000005459"/>
    </source>
</evidence>
<evidence type="ECO:0000256" key="1">
    <source>
        <dbReference type="SAM" id="MobiDB-lite"/>
    </source>
</evidence>